<name>A0ABW2KKP9_9ACTN</name>
<sequence>MDNLGPAIDVRPLFPRERAALLDLLGSLGPDDWRAPTVCPGWDVHDLVAHLLNDQLRRLSGSRDGHAGPPFGAGETLPAYIHRVNGEFVRAARCASPRVMAELLGFLGPQLDELWAGRPLDGQADLPVSWAQAEPADSTPVWLDMAREYTEYWVHQQQIRDAVGRPGADDPALMAPVLDTFARALPSALHGLTRPPGSSVVLEVTGPAGGRWAAVRGTGRWLLGAPPGARPAAARVTLPQDAFWRLATRGIPATEARGRADVHGDPELVDAVTGLLAIVH</sequence>
<accession>A0ABW2KKP9</accession>
<keyword evidence="2" id="KW-0413">Isomerase</keyword>
<proteinExistence type="predicted"/>
<feature type="domain" description="Mycothiol-dependent maleylpyruvate isomerase metal-binding" evidence="1">
    <location>
        <begin position="16"/>
        <end position="159"/>
    </location>
</feature>
<dbReference type="EMBL" id="JBHTBH010000009">
    <property type="protein sequence ID" value="MFC7329949.1"/>
    <property type="molecule type" value="Genomic_DNA"/>
</dbReference>
<dbReference type="Pfam" id="PF11716">
    <property type="entry name" value="MDMPI_N"/>
    <property type="match status" value="1"/>
</dbReference>
<dbReference type="RefSeq" id="WP_379872592.1">
    <property type="nucleotide sequence ID" value="NZ_JBHTBH010000009.1"/>
</dbReference>
<evidence type="ECO:0000313" key="3">
    <source>
        <dbReference type="Proteomes" id="UP001596540"/>
    </source>
</evidence>
<organism evidence="2 3">
    <name type="scientific">Marinactinospora rubrisoli</name>
    <dbReference type="NCBI Taxonomy" id="2715399"/>
    <lineage>
        <taxon>Bacteria</taxon>
        <taxon>Bacillati</taxon>
        <taxon>Actinomycetota</taxon>
        <taxon>Actinomycetes</taxon>
        <taxon>Streptosporangiales</taxon>
        <taxon>Nocardiopsidaceae</taxon>
        <taxon>Marinactinospora</taxon>
    </lineage>
</organism>
<dbReference type="InterPro" id="IPR034660">
    <property type="entry name" value="DinB/YfiT-like"/>
</dbReference>
<keyword evidence="3" id="KW-1185">Reference proteome</keyword>
<comment type="caution">
    <text evidence="2">The sequence shown here is derived from an EMBL/GenBank/DDBJ whole genome shotgun (WGS) entry which is preliminary data.</text>
</comment>
<gene>
    <name evidence="2" type="ORF">ACFQRF_19635</name>
</gene>
<protein>
    <submittedName>
        <fullName evidence="2">Maleylpyruvate isomerase family mycothiol-dependent enzyme</fullName>
    </submittedName>
</protein>
<dbReference type="GO" id="GO:0016853">
    <property type="term" value="F:isomerase activity"/>
    <property type="evidence" value="ECO:0007669"/>
    <property type="project" value="UniProtKB-KW"/>
</dbReference>
<dbReference type="SUPFAM" id="SSF109854">
    <property type="entry name" value="DinB/YfiT-like putative metalloenzymes"/>
    <property type="match status" value="1"/>
</dbReference>
<dbReference type="InterPro" id="IPR017517">
    <property type="entry name" value="Maleyloyr_isom"/>
</dbReference>
<reference evidence="3" key="1">
    <citation type="journal article" date="2019" name="Int. J. Syst. Evol. Microbiol.">
        <title>The Global Catalogue of Microorganisms (GCM) 10K type strain sequencing project: providing services to taxonomists for standard genome sequencing and annotation.</title>
        <authorList>
            <consortium name="The Broad Institute Genomics Platform"/>
            <consortium name="The Broad Institute Genome Sequencing Center for Infectious Disease"/>
            <person name="Wu L."/>
            <person name="Ma J."/>
        </authorList>
    </citation>
    <scope>NUCLEOTIDE SEQUENCE [LARGE SCALE GENOMIC DNA]</scope>
    <source>
        <strain evidence="3">CGMCC 4.7382</strain>
    </source>
</reference>
<evidence type="ECO:0000313" key="2">
    <source>
        <dbReference type="EMBL" id="MFC7329949.1"/>
    </source>
</evidence>
<evidence type="ECO:0000259" key="1">
    <source>
        <dbReference type="Pfam" id="PF11716"/>
    </source>
</evidence>
<dbReference type="NCBIfam" id="TIGR03083">
    <property type="entry name" value="maleylpyruvate isomerase family mycothiol-dependent enzyme"/>
    <property type="match status" value="1"/>
</dbReference>
<dbReference type="Proteomes" id="UP001596540">
    <property type="component" value="Unassembled WGS sequence"/>
</dbReference>
<dbReference type="Gene3D" id="1.20.120.450">
    <property type="entry name" value="dinb family like domain"/>
    <property type="match status" value="1"/>
</dbReference>
<dbReference type="InterPro" id="IPR024344">
    <property type="entry name" value="MDMPI_metal-binding"/>
</dbReference>